<dbReference type="AlphaFoldDB" id="A0A3Q0RQG9"/>
<dbReference type="GeneTree" id="ENSGT00940000177280"/>
<name>A0A3Q0RQG9_AMPCI</name>
<dbReference type="Ensembl" id="ENSACIT00000012379.1">
    <property type="protein sequence ID" value="ENSACIP00000012038.1"/>
    <property type="gene ID" value="ENSACIG00000009395.1"/>
</dbReference>
<reference evidence="1" key="2">
    <citation type="submission" date="2025-09" db="UniProtKB">
        <authorList>
            <consortium name="Ensembl"/>
        </authorList>
    </citation>
    <scope>IDENTIFICATION</scope>
</reference>
<protein>
    <submittedName>
        <fullName evidence="1">Uncharacterized protein</fullName>
    </submittedName>
</protein>
<accession>A0A3Q0RQG9</accession>
<sequence>MKKKKTKNPQSCPLTFLARWCVFVWWLLILLLAAQVAGIDCHSGFDLLLGQLHPLIKHFKEFLRLVVPC</sequence>
<keyword evidence="2" id="KW-1185">Reference proteome</keyword>
<dbReference type="Proteomes" id="UP000261340">
    <property type="component" value="Unplaced"/>
</dbReference>
<evidence type="ECO:0000313" key="2">
    <source>
        <dbReference type="Proteomes" id="UP000261340"/>
    </source>
</evidence>
<reference evidence="1" key="1">
    <citation type="submission" date="2025-08" db="UniProtKB">
        <authorList>
            <consortium name="Ensembl"/>
        </authorList>
    </citation>
    <scope>IDENTIFICATION</scope>
</reference>
<organism evidence="1 2">
    <name type="scientific">Amphilophus citrinellus</name>
    <name type="common">Midas cichlid</name>
    <name type="synonym">Cichlasoma citrinellum</name>
    <dbReference type="NCBI Taxonomy" id="61819"/>
    <lineage>
        <taxon>Eukaryota</taxon>
        <taxon>Metazoa</taxon>
        <taxon>Chordata</taxon>
        <taxon>Craniata</taxon>
        <taxon>Vertebrata</taxon>
        <taxon>Euteleostomi</taxon>
        <taxon>Actinopterygii</taxon>
        <taxon>Neopterygii</taxon>
        <taxon>Teleostei</taxon>
        <taxon>Neoteleostei</taxon>
        <taxon>Acanthomorphata</taxon>
        <taxon>Ovalentaria</taxon>
        <taxon>Cichlomorphae</taxon>
        <taxon>Cichliformes</taxon>
        <taxon>Cichlidae</taxon>
        <taxon>New World cichlids</taxon>
        <taxon>Cichlasomatinae</taxon>
        <taxon>Heroini</taxon>
        <taxon>Amphilophus</taxon>
    </lineage>
</organism>
<proteinExistence type="predicted"/>
<evidence type="ECO:0000313" key="1">
    <source>
        <dbReference type="Ensembl" id="ENSACIP00000012038.1"/>
    </source>
</evidence>
<dbReference type="OMA" id="FLPCWHI"/>